<proteinExistence type="predicted"/>
<evidence type="ECO:0000313" key="2">
    <source>
        <dbReference type="Proteomes" id="UP000823561"/>
    </source>
</evidence>
<dbReference type="AlphaFoldDB" id="A0AAV6HJ63"/>
<sequence>MATIKPLMEIEDLSRSRFGQPSPPRHGLQLLFWFAREYITFDNNNQIVMIYNPREGRFGFHRFQNRIDNYQDGRLLPSQSSPYYEVGNLHSLGANDLPLYVRKNFTHHIDGSNSDRLIIGLDSNGKIYKVYVTQHEDLRNFSHDRTYRLSESLLYEIHNIASCETFLEEVIKGKSKAKTRQRPDVHIDMDSNIRSTTRKKERCCTIL</sequence>
<comment type="caution">
    <text evidence="1">The sequence shown here is derived from an EMBL/GenBank/DDBJ whole genome shotgun (WGS) entry which is preliminary data.</text>
</comment>
<accession>A0AAV6HJ63</accession>
<dbReference type="PANTHER" id="PTHR38706:SF2">
    <property type="match status" value="1"/>
</dbReference>
<keyword evidence="2" id="KW-1185">Reference proteome</keyword>
<name>A0AAV6HJ63_9TELE</name>
<organism evidence="1 2">
    <name type="scientific">Alosa alosa</name>
    <name type="common">allis shad</name>
    <dbReference type="NCBI Taxonomy" id="278164"/>
    <lineage>
        <taxon>Eukaryota</taxon>
        <taxon>Metazoa</taxon>
        <taxon>Chordata</taxon>
        <taxon>Craniata</taxon>
        <taxon>Vertebrata</taxon>
        <taxon>Euteleostomi</taxon>
        <taxon>Actinopterygii</taxon>
        <taxon>Neopterygii</taxon>
        <taxon>Teleostei</taxon>
        <taxon>Clupei</taxon>
        <taxon>Clupeiformes</taxon>
        <taxon>Clupeoidei</taxon>
        <taxon>Clupeidae</taxon>
        <taxon>Alosa</taxon>
    </lineage>
</organism>
<dbReference type="Proteomes" id="UP000823561">
    <property type="component" value="Chromosome 1"/>
</dbReference>
<dbReference type="PANTHER" id="PTHR38706">
    <property type="entry name" value="SI:CH211-198C19.1-RELATED"/>
    <property type="match status" value="1"/>
</dbReference>
<gene>
    <name evidence="1" type="ORF">AALO_G00011100</name>
</gene>
<protein>
    <submittedName>
        <fullName evidence="1">Uncharacterized protein</fullName>
    </submittedName>
</protein>
<dbReference type="EMBL" id="JADWDJ010000001">
    <property type="protein sequence ID" value="KAG5286115.1"/>
    <property type="molecule type" value="Genomic_DNA"/>
</dbReference>
<evidence type="ECO:0000313" key="1">
    <source>
        <dbReference type="EMBL" id="KAG5286115.1"/>
    </source>
</evidence>
<reference evidence="1 2" key="1">
    <citation type="submission" date="2020-10" db="EMBL/GenBank/DDBJ databases">
        <title>Chromosome-scale genome assembly of the Allis shad, Alosa alosa.</title>
        <authorList>
            <person name="Margot Z."/>
            <person name="Christophe K."/>
            <person name="Cabau C."/>
            <person name="Louis A."/>
            <person name="Berthelot C."/>
            <person name="Parey E."/>
            <person name="Roest Crollius H."/>
            <person name="Montfort J."/>
            <person name="Robinson-Rechavi M."/>
            <person name="Bucao C."/>
            <person name="Bouchez O."/>
            <person name="Gislard M."/>
            <person name="Lluch J."/>
            <person name="Milhes M."/>
            <person name="Lampietro C."/>
            <person name="Lopez Roques C."/>
            <person name="Donnadieu C."/>
            <person name="Braasch I."/>
            <person name="Desvignes T."/>
            <person name="Postlethwait J."/>
            <person name="Bobe J."/>
            <person name="Guiguen Y."/>
        </authorList>
    </citation>
    <scope>NUCLEOTIDE SEQUENCE [LARGE SCALE GENOMIC DNA]</scope>
    <source>
        <strain evidence="1">M-15738</strain>
        <tissue evidence="1">Blood</tissue>
    </source>
</reference>